<sequence length="153" mass="16317">MKYMLLIAVVAVAGCDQVRSTSDRVGGWFSSNPEPAENTVEEVEVAEVAETPEEEVAEASQTSQAQKLETWTGAKQTIAGLGDPTKGGIWMETPLVQVERTGRVVVRQTGASATVTLIPIPGDPTAGSFLSLEAMRKLLAPLEQLVELDVYSS</sequence>
<dbReference type="RefSeq" id="WP_085795112.1">
    <property type="nucleotide sequence ID" value="NZ_FWFO01000001.1"/>
</dbReference>
<accession>A0A1Y5S7R2</accession>
<dbReference type="EMBL" id="FWFO01000001">
    <property type="protein sequence ID" value="SLN33783.1"/>
    <property type="molecule type" value="Genomic_DNA"/>
</dbReference>
<evidence type="ECO:0000313" key="2">
    <source>
        <dbReference type="Proteomes" id="UP000193077"/>
    </source>
</evidence>
<dbReference type="AlphaFoldDB" id="A0A1Y5S7R2"/>
<reference evidence="1 2" key="1">
    <citation type="submission" date="2017-03" db="EMBL/GenBank/DDBJ databases">
        <authorList>
            <person name="Afonso C.L."/>
            <person name="Miller P.J."/>
            <person name="Scott M.A."/>
            <person name="Spackman E."/>
            <person name="Goraichik I."/>
            <person name="Dimitrov K.M."/>
            <person name="Suarez D.L."/>
            <person name="Swayne D.E."/>
        </authorList>
    </citation>
    <scope>NUCLEOTIDE SEQUENCE [LARGE SCALE GENOMIC DNA]</scope>
    <source>
        <strain evidence="1 2">CECT 7639</strain>
    </source>
</reference>
<organism evidence="1 2">
    <name type="scientific">Falsiruegeria litorea R37</name>
    <dbReference type="NCBI Taxonomy" id="1200284"/>
    <lineage>
        <taxon>Bacteria</taxon>
        <taxon>Pseudomonadati</taxon>
        <taxon>Pseudomonadota</taxon>
        <taxon>Alphaproteobacteria</taxon>
        <taxon>Rhodobacterales</taxon>
        <taxon>Roseobacteraceae</taxon>
        <taxon>Falsiruegeria</taxon>
    </lineage>
</organism>
<protein>
    <recommendedName>
        <fullName evidence="3">D-galactarate dehydratase</fullName>
    </recommendedName>
</protein>
<name>A0A1Y5S7R2_9RHOB</name>
<evidence type="ECO:0000313" key="1">
    <source>
        <dbReference type="EMBL" id="SLN33783.1"/>
    </source>
</evidence>
<dbReference type="OrthoDB" id="7871639at2"/>
<proteinExistence type="predicted"/>
<dbReference type="PROSITE" id="PS51257">
    <property type="entry name" value="PROKAR_LIPOPROTEIN"/>
    <property type="match status" value="1"/>
</dbReference>
<gene>
    <name evidence="1" type="ORF">TRL7639_01510</name>
</gene>
<dbReference type="Proteomes" id="UP000193077">
    <property type="component" value="Unassembled WGS sequence"/>
</dbReference>
<evidence type="ECO:0008006" key="3">
    <source>
        <dbReference type="Google" id="ProtNLM"/>
    </source>
</evidence>
<keyword evidence="2" id="KW-1185">Reference proteome</keyword>